<sequence>MSCLLTRTKVSYSSTESLTVHGLRISFKEPRLPSEEIRRIRAAVKNLELLAIEGRYRHSHSYRHDYNRCMGRVNKLKRINHIKFESLLARLSRIDPLPSPRDRVRVKKIIERLIADNISKKDTYWYWKRFNLAHQRLNILKKSYPYLAKKLRVKLKLIAPTYD</sequence>
<dbReference type="Proteomes" id="UP000048841">
    <property type="component" value="Unassembled WGS sequence"/>
</dbReference>
<organism evidence="1 2">
    <name type="scientific">Yersinia enterocolitica</name>
    <dbReference type="NCBI Taxonomy" id="630"/>
    <lineage>
        <taxon>Bacteria</taxon>
        <taxon>Pseudomonadati</taxon>
        <taxon>Pseudomonadota</taxon>
        <taxon>Gammaproteobacteria</taxon>
        <taxon>Enterobacterales</taxon>
        <taxon>Yersiniaceae</taxon>
        <taxon>Yersinia</taxon>
    </lineage>
</organism>
<dbReference type="EMBL" id="CGBR01000038">
    <property type="protein sequence ID" value="CFQ73421.1"/>
    <property type="molecule type" value="Genomic_DNA"/>
</dbReference>
<protein>
    <submittedName>
        <fullName evidence="1">Uncharacterized protein</fullName>
    </submittedName>
</protein>
<dbReference type="AlphaFoldDB" id="A0A0H5H498"/>
<reference evidence="1 2" key="1">
    <citation type="submission" date="2015-03" db="EMBL/GenBank/DDBJ databases">
        <authorList>
            <person name="Murphy D."/>
        </authorList>
    </citation>
    <scope>NUCLEOTIDE SEQUENCE [LARGE SCALE GENOMIC DNA]</scope>
    <source>
        <strain evidence="1 2">IP26249</strain>
    </source>
</reference>
<name>A0A0H5H498_YEREN</name>
<proteinExistence type="predicted"/>
<gene>
    <name evidence="1" type="ORF">ERS137941_03679</name>
</gene>
<evidence type="ECO:0000313" key="2">
    <source>
        <dbReference type="Proteomes" id="UP000048841"/>
    </source>
</evidence>
<evidence type="ECO:0000313" key="1">
    <source>
        <dbReference type="EMBL" id="CFQ73421.1"/>
    </source>
</evidence>
<accession>A0A0H5H498</accession>